<protein>
    <submittedName>
        <fullName evidence="2">Tail tube</fullName>
    </submittedName>
</protein>
<proteinExistence type="predicted"/>
<evidence type="ECO:0000313" key="3">
    <source>
        <dbReference type="Proteomes" id="UP000827294"/>
    </source>
</evidence>
<gene>
    <name evidence="2" type="ORF">HRTV-17_gp20</name>
</gene>
<accession>A0AAE8XSN7</accession>
<feature type="region of interest" description="Disordered" evidence="1">
    <location>
        <begin position="19"/>
        <end position="52"/>
    </location>
</feature>
<dbReference type="Proteomes" id="UP000827294">
    <property type="component" value="Segment"/>
</dbReference>
<reference evidence="2" key="1">
    <citation type="submission" date="2021-05" db="EMBL/GenBank/DDBJ databases">
        <title>Diversity, taxonomy and evolution of archaeal viruses of the class Caudoviricetes.</title>
        <authorList>
            <person name="Liu Y."/>
            <person name="Demina T.A."/>
            <person name="Roux S."/>
            <person name="Aiewsakun P."/>
            <person name="Kazlauskas D."/>
            <person name="Simmonds P."/>
            <person name="Prangishvili D."/>
            <person name="Oksanen H.M."/>
            <person name="Krupovic M."/>
        </authorList>
    </citation>
    <scope>NUCLEOTIDE SEQUENCE</scope>
    <source>
        <strain evidence="2">HRTV-17/5</strain>
    </source>
</reference>
<name>A0AAE8XSN7_9CAUD</name>
<sequence length="181" mass="19375">MSASNVDRIESAANITLNISRGGSQVTTDSVSAPADDGGSFTDSERASQVDAGTLRVPISRLDTTKDIEISEIRESSLKATGYSVTSISYSGSMMFKGERVHGPDNEPVSLESLIYDADGVPIPCSVTITHELSGKTETFEDVLVTSDSYEVQSESETETAFDWIAMDKVTKDPETDSESS</sequence>
<evidence type="ECO:0000313" key="2">
    <source>
        <dbReference type="EMBL" id="UBF19219.1"/>
    </source>
</evidence>
<dbReference type="EMBL" id="MZ334493">
    <property type="protein sequence ID" value="UBF19219.1"/>
    <property type="molecule type" value="Genomic_DNA"/>
</dbReference>
<feature type="compositionally biased region" description="Polar residues" evidence="1">
    <location>
        <begin position="19"/>
        <end position="31"/>
    </location>
</feature>
<organism evidence="2 3">
    <name type="scientific">Halorubrum phage HRTV-17</name>
    <dbReference type="NCBI Taxonomy" id="2877997"/>
    <lineage>
        <taxon>Viruses</taxon>
        <taxon>Duplodnaviria</taxon>
        <taxon>Heunggongvirae</taxon>
        <taxon>Uroviricota</taxon>
        <taxon>Caudoviricetes</taxon>
        <taxon>Thumleimavirales</taxon>
        <taxon>Hafunaviridae</taxon>
        <taxon>Haloferacalesvirus</taxon>
        <taxon>Haloferacalesvirus hv8</taxon>
    </lineage>
</organism>
<evidence type="ECO:0000256" key="1">
    <source>
        <dbReference type="SAM" id="MobiDB-lite"/>
    </source>
</evidence>